<feature type="compositionally biased region" description="Basic and acidic residues" evidence="5">
    <location>
        <begin position="1514"/>
        <end position="1531"/>
    </location>
</feature>
<proteinExistence type="predicted"/>
<dbReference type="PANTHER" id="PTHR24206">
    <property type="entry name" value="OS06G0237300 PROTEIN"/>
    <property type="match status" value="1"/>
</dbReference>
<feature type="compositionally biased region" description="Acidic residues" evidence="5">
    <location>
        <begin position="1591"/>
        <end position="1610"/>
    </location>
</feature>
<feature type="compositionally biased region" description="Polar residues" evidence="5">
    <location>
        <begin position="679"/>
        <end position="706"/>
    </location>
</feature>
<evidence type="ECO:0000259" key="6">
    <source>
        <dbReference type="PROSITE" id="PS50023"/>
    </source>
</evidence>
<feature type="region of interest" description="Disordered" evidence="5">
    <location>
        <begin position="662"/>
        <end position="740"/>
    </location>
</feature>
<dbReference type="Proteomes" id="UP001497644">
    <property type="component" value="Chromosome 1"/>
</dbReference>
<feature type="compositionally biased region" description="Low complexity" evidence="5">
    <location>
        <begin position="1793"/>
        <end position="1804"/>
    </location>
</feature>
<evidence type="ECO:0000256" key="4">
    <source>
        <dbReference type="PROSITE-ProRule" id="PRU00125"/>
    </source>
</evidence>
<dbReference type="GO" id="GO:0046872">
    <property type="term" value="F:metal ion binding"/>
    <property type="evidence" value="ECO:0007669"/>
    <property type="project" value="UniProtKB-KW"/>
</dbReference>
<feature type="region of interest" description="Disordered" evidence="5">
    <location>
        <begin position="1434"/>
        <end position="1460"/>
    </location>
</feature>
<evidence type="ECO:0000256" key="3">
    <source>
        <dbReference type="ARBA" id="ARBA00023038"/>
    </source>
</evidence>
<sequence>MAEVATKKSINVVSSKKNEVCGVQSNNGLIDLDDLTASNNQLISLNDDDDDDDLVLTNNTRNELDNEDKSLQELIESELALRICSSKSDDDIADELEDEQPAVTQPETIKRIVLDRRQDPVDINAEFIAAESEHYSLIEEPHQNGHVSPDANTKVVKPEPVFHDKEAEQVFVEQPEVGAASIIVQKTCDDDCTSSRDEAVVEHQAITRDHAVPATDVLDSSNVTNNFVDTSQLSETCSANKEKEPAQKMSDDADLCRTDVNQENTNADVEADQGTSKIMGMEEYMDLVGAAIRAGYKNPKDKQSPSKIIEEADSKLSQKHVEELECSDDGISNKSEMFMETINMPEFLATEYTKCREEADQGTSKIMGMEEYIDLVAECLRERFIPRDKQLPSKIIEEADSKLSQKHDEELECSDDGISNKSEMFMETINMPEFLATEYTKCREEADQGTSKIMGMEEYIDLVGAAIRAGYKNPKDKQSPSKIIEEADSKLSQKHDEELECSDDGISNKSEMFMETINMPKFLATEYTKCREEADQGMSKIMGMEEYINLVAECLRERFIPRDKQSPSKIIEEADSKLSQKHDEELECSDDGITSQSEMFTETTNMREFLDTECRVLSEEADQGTSKIMGMKEYIDFVGACLQERFIPRDKQSPSKIIEEADSKLSQKHDEELECSDDSIASRSEMFTETTSTRQKSSDITGSPATPGSILESESVPEGPRDVAEENPVDESSSELSASDSTFIEKTEVVVSDTSVTIYSETKRVVDENLDSWTTVEEATKSASVEEEKRETERSGNVNEGTRDDNEEKADYSFAPPASPRAPLATPDETETSDVSNACDSESREETVTASSTAVTSSKVGTKTKKKKIEGVSGNDATSPNLTPRTKKTKKSKKSDLEKENISVNCSLRDASMHTGTRRSHSEMIDFSDEDDLSNVNVKSLTQNYVSETSRSDQEKLCRERIATGVSIKQLCRSFGDISNMSDGDQAAFGKTSHAMETEEKARSMGDLRLCEQGYSRFAKDAPVFAGVSVKALRASYCSLASLTSEGKDKDRACERPKLEKSSFNKFDALTKKTVLHVRSVDAGKVQQQLNAVGQSGDANTNCRSCGKVVFQMEQTKAEGLVWHKNCFRCVQCGKQLNVDNYESHESTLYCKPHFKELFQPKPVEESEQPVRPRKPEMIIRENEPKELPPDVVRASDKPDLGLEELSSLNVKSRFQVFEKASTENVNEIERSPSQIAVKRSPSILSKLAKFQAKGMDIGVADESLNGIPYEESSESEDDVETEETEEVETEIVKAKRTTRERPISFSKMDDIKNRWESTSQQGRREIQREARKEEIAGIRSRLFMGKQGKMKEMYQQAVAGNDRVTKINAAEEIQHSTAHARSIKERFERGEPIAASDDEIDSKPKPEKADEEVIAAGISRKSRSLFLELDASAAKTGRPVTPVQPKTPTEIPRRARDAFMGRQVSDDVVRSSDATEEVHVETSEISNKFKFFESYREPEKQRKQFRITPPRDGQVKMDSPDREIYRDPDVVRANDRVDEVVHTDTARKMLSIFRQMEENACKEELPDGPKPLKCFTPPPEDKFAKATASDSEENEDEENEESDGDESAEEKDPNYVRASDKVEDEFLKQAQNAARAKTLRAKFEHWEETDGKVSSHHIAEMEMAQGTGEQSSIESASSLRARFESLGSQSNESPRAPKVKVNRFVEIQTSCTDVCESCQKKVYPLEKVETNNKIFHKQCFRCLQCNCILRMDSFTLNNGKLYCIPHFKQLFITRGNYDEGFGVDPHKNKWATTNSNSSTSPSPIAVSNGDL</sequence>
<dbReference type="PROSITE" id="PS00478">
    <property type="entry name" value="LIM_DOMAIN_1"/>
    <property type="match status" value="2"/>
</dbReference>
<feature type="compositionally biased region" description="Basic and acidic residues" evidence="5">
    <location>
        <begin position="1383"/>
        <end position="1392"/>
    </location>
</feature>
<evidence type="ECO:0000313" key="7">
    <source>
        <dbReference type="EMBL" id="CAL1673489.1"/>
    </source>
</evidence>
<feature type="compositionally biased region" description="Polar residues" evidence="5">
    <location>
        <begin position="875"/>
        <end position="884"/>
    </location>
</feature>
<gene>
    <name evidence="7" type="ORF">LPLAT_LOCUS374</name>
</gene>
<feature type="region of interest" description="Disordered" evidence="5">
    <location>
        <begin position="1163"/>
        <end position="1193"/>
    </location>
</feature>
<dbReference type="SMART" id="SM00132">
    <property type="entry name" value="LIM"/>
    <property type="match status" value="2"/>
</dbReference>
<dbReference type="InterPro" id="IPR001781">
    <property type="entry name" value="Znf_LIM"/>
</dbReference>
<dbReference type="SUPFAM" id="SSF57716">
    <property type="entry name" value="Glucocorticoid receptor-like (DNA-binding domain)"/>
    <property type="match status" value="4"/>
</dbReference>
<keyword evidence="1 4" id="KW-0479">Metal-binding</keyword>
<dbReference type="CDD" id="cd09445">
    <property type="entry name" value="LIM_Mical_like_2"/>
    <property type="match status" value="1"/>
</dbReference>
<dbReference type="Gene3D" id="2.10.110.10">
    <property type="entry name" value="Cysteine Rich Protein"/>
    <property type="match status" value="2"/>
</dbReference>
<feature type="region of interest" description="Disordered" evidence="5">
    <location>
        <begin position="1501"/>
        <end position="1531"/>
    </location>
</feature>
<feature type="domain" description="LIM zinc-binding" evidence="6">
    <location>
        <begin position="1101"/>
        <end position="1161"/>
    </location>
</feature>
<dbReference type="Pfam" id="PF00412">
    <property type="entry name" value="LIM"/>
    <property type="match status" value="2"/>
</dbReference>
<keyword evidence="3 4" id="KW-0440">LIM domain</keyword>
<dbReference type="CDD" id="cd09358">
    <property type="entry name" value="LIM_Mical_like"/>
    <property type="match status" value="1"/>
</dbReference>
<reference evidence="7 8" key="1">
    <citation type="submission" date="2024-04" db="EMBL/GenBank/DDBJ databases">
        <authorList>
            <consortium name="Molecular Ecology Group"/>
        </authorList>
    </citation>
    <scope>NUCLEOTIDE SEQUENCE [LARGE SCALE GENOMIC DNA]</scope>
</reference>
<feature type="region of interest" description="Disordered" evidence="5">
    <location>
        <begin position="1373"/>
        <end position="1411"/>
    </location>
</feature>
<feature type="region of interest" description="Disordered" evidence="5">
    <location>
        <begin position="1792"/>
        <end position="1812"/>
    </location>
</feature>
<protein>
    <recommendedName>
        <fullName evidence="6">LIM zinc-binding domain-containing protein</fullName>
    </recommendedName>
</protein>
<feature type="compositionally biased region" description="Basic and acidic residues" evidence="5">
    <location>
        <begin position="778"/>
        <end position="794"/>
    </location>
</feature>
<dbReference type="PROSITE" id="PS50023">
    <property type="entry name" value="LIM_DOMAIN_2"/>
    <property type="match status" value="2"/>
</dbReference>
<feature type="region of interest" description="Disordered" evidence="5">
    <location>
        <begin position="1310"/>
        <end position="1331"/>
    </location>
</feature>
<dbReference type="EMBL" id="OZ034824">
    <property type="protein sequence ID" value="CAL1673489.1"/>
    <property type="molecule type" value="Genomic_DNA"/>
</dbReference>
<feature type="compositionally biased region" description="Basic and acidic residues" evidence="5">
    <location>
        <begin position="662"/>
        <end position="671"/>
    </location>
</feature>
<feature type="region of interest" description="Disordered" evidence="5">
    <location>
        <begin position="771"/>
        <end position="899"/>
    </location>
</feature>
<keyword evidence="8" id="KW-1185">Reference proteome</keyword>
<evidence type="ECO:0000313" key="8">
    <source>
        <dbReference type="Proteomes" id="UP001497644"/>
    </source>
</evidence>
<organism evidence="7 8">
    <name type="scientific">Lasius platythorax</name>
    <dbReference type="NCBI Taxonomy" id="488582"/>
    <lineage>
        <taxon>Eukaryota</taxon>
        <taxon>Metazoa</taxon>
        <taxon>Ecdysozoa</taxon>
        <taxon>Arthropoda</taxon>
        <taxon>Hexapoda</taxon>
        <taxon>Insecta</taxon>
        <taxon>Pterygota</taxon>
        <taxon>Neoptera</taxon>
        <taxon>Endopterygota</taxon>
        <taxon>Hymenoptera</taxon>
        <taxon>Apocrita</taxon>
        <taxon>Aculeata</taxon>
        <taxon>Formicoidea</taxon>
        <taxon>Formicidae</taxon>
        <taxon>Formicinae</taxon>
        <taxon>Lasius</taxon>
        <taxon>Lasius</taxon>
    </lineage>
</organism>
<feature type="domain" description="LIM zinc-binding" evidence="6">
    <location>
        <begin position="1714"/>
        <end position="1774"/>
    </location>
</feature>
<evidence type="ECO:0000256" key="1">
    <source>
        <dbReference type="ARBA" id="ARBA00022723"/>
    </source>
</evidence>
<evidence type="ECO:0000256" key="5">
    <source>
        <dbReference type="SAM" id="MobiDB-lite"/>
    </source>
</evidence>
<name>A0AAV2N1U8_9HYME</name>
<feature type="compositionally biased region" description="Acidic residues" evidence="5">
    <location>
        <begin position="1272"/>
        <end position="1290"/>
    </location>
</feature>
<feature type="region of interest" description="Disordered" evidence="5">
    <location>
        <begin position="1269"/>
        <end position="1298"/>
    </location>
</feature>
<feature type="compositionally biased region" description="Low complexity" evidence="5">
    <location>
        <begin position="848"/>
        <end position="861"/>
    </location>
</feature>
<accession>A0AAV2N1U8</accession>
<keyword evidence="2 4" id="KW-0862">Zinc</keyword>
<feature type="region of interest" description="Disordered" evidence="5">
    <location>
        <begin position="1563"/>
        <end position="1616"/>
    </location>
</feature>
<feature type="compositionally biased region" description="Basic and acidic residues" evidence="5">
    <location>
        <begin position="801"/>
        <end position="811"/>
    </location>
</feature>
<evidence type="ECO:0000256" key="2">
    <source>
        <dbReference type="ARBA" id="ARBA00022833"/>
    </source>
</evidence>